<gene>
    <name evidence="2" type="ORF">VST7929_01220</name>
</gene>
<evidence type="ECO:0000313" key="3">
    <source>
        <dbReference type="Proteomes" id="UP000838672"/>
    </source>
</evidence>
<name>A0ABM8ZST4_9VIBR</name>
<organism evidence="2 3">
    <name type="scientific">Vibrio stylophorae</name>
    <dbReference type="NCBI Taxonomy" id="659351"/>
    <lineage>
        <taxon>Bacteria</taxon>
        <taxon>Pseudomonadati</taxon>
        <taxon>Pseudomonadota</taxon>
        <taxon>Gammaproteobacteria</taxon>
        <taxon>Vibrionales</taxon>
        <taxon>Vibrionaceae</taxon>
        <taxon>Vibrio</taxon>
    </lineage>
</organism>
<feature type="coiled-coil region" evidence="1">
    <location>
        <begin position="10"/>
        <end position="72"/>
    </location>
</feature>
<protein>
    <submittedName>
        <fullName evidence="2">Uncharacterized protein</fullName>
    </submittedName>
</protein>
<reference evidence="2" key="1">
    <citation type="submission" date="2021-11" db="EMBL/GenBank/DDBJ databases">
        <authorList>
            <person name="Rodrigo-Torres L."/>
            <person name="Arahal R. D."/>
            <person name="Lucena T."/>
        </authorList>
    </citation>
    <scope>NUCLEOTIDE SEQUENCE</scope>
    <source>
        <strain evidence="2">CECT 7929</strain>
    </source>
</reference>
<dbReference type="RefSeq" id="WP_237465741.1">
    <property type="nucleotide sequence ID" value="NZ_CAKLDI010000001.1"/>
</dbReference>
<keyword evidence="1" id="KW-0175">Coiled coil</keyword>
<evidence type="ECO:0000256" key="1">
    <source>
        <dbReference type="SAM" id="Coils"/>
    </source>
</evidence>
<dbReference type="EMBL" id="CAKLDI010000001">
    <property type="protein sequence ID" value="CAH0533354.1"/>
    <property type="molecule type" value="Genomic_DNA"/>
</dbReference>
<accession>A0ABM8ZST4</accession>
<dbReference type="Proteomes" id="UP000838672">
    <property type="component" value="Unassembled WGS sequence"/>
</dbReference>
<comment type="caution">
    <text evidence="2">The sequence shown here is derived from an EMBL/GenBank/DDBJ whole genome shotgun (WGS) entry which is preliminary data.</text>
</comment>
<evidence type="ECO:0000313" key="2">
    <source>
        <dbReference type="EMBL" id="CAH0533354.1"/>
    </source>
</evidence>
<sequence length="165" mass="18386">MIILNDHLALMKLRQKLNKQGRKQAKYRRKISKLLVVKPSDVKRLQKLQYKLEKAKRKWAKAKQKMQAIMQQSLDLVWSPLAKAPLVSQGVLPGGRQAPAPTLPLLALSIHPDHALVAIEEQPQQILLTIPLKSPPCKRCPALSGGICACAQKRLAKSYQPPEAA</sequence>
<proteinExistence type="predicted"/>
<keyword evidence="3" id="KW-1185">Reference proteome</keyword>